<name>A0A834U433_VESPE</name>
<evidence type="ECO:0000256" key="1">
    <source>
        <dbReference type="SAM" id="MobiDB-lite"/>
    </source>
</evidence>
<accession>A0A834U433</accession>
<sequence>MGVRPRSEDSTTGYARRGILDRREPRRDTRIDRFAVGTTNAVVDSLRATLDFIVPESNRYSVPSFGKKKAKLEERLDLVGFPIQLSH</sequence>
<comment type="caution">
    <text evidence="2">The sequence shown here is derived from an EMBL/GenBank/DDBJ whole genome shotgun (WGS) entry which is preliminary data.</text>
</comment>
<evidence type="ECO:0000313" key="2">
    <source>
        <dbReference type="EMBL" id="KAF7415513.1"/>
    </source>
</evidence>
<feature type="region of interest" description="Disordered" evidence="1">
    <location>
        <begin position="1"/>
        <end position="22"/>
    </location>
</feature>
<proteinExistence type="predicted"/>
<reference evidence="2" key="1">
    <citation type="journal article" date="2020" name="G3 (Bethesda)">
        <title>High-Quality Assemblies for Three Invasive Social Wasps from the &lt;i&gt;Vespula&lt;/i&gt; Genus.</title>
        <authorList>
            <person name="Harrop T.W.R."/>
            <person name="Guhlin J."/>
            <person name="McLaughlin G.M."/>
            <person name="Permina E."/>
            <person name="Stockwell P."/>
            <person name="Gilligan J."/>
            <person name="Le Lec M.F."/>
            <person name="Gruber M.A.M."/>
            <person name="Quinn O."/>
            <person name="Lovegrove M."/>
            <person name="Duncan E.J."/>
            <person name="Remnant E.J."/>
            <person name="Van Eeckhoven J."/>
            <person name="Graham B."/>
            <person name="Knapp R.A."/>
            <person name="Langford K.W."/>
            <person name="Kronenberg Z."/>
            <person name="Press M.O."/>
            <person name="Eacker S.M."/>
            <person name="Wilson-Rankin E.E."/>
            <person name="Purcell J."/>
            <person name="Lester P.J."/>
            <person name="Dearden P.K."/>
        </authorList>
    </citation>
    <scope>NUCLEOTIDE SEQUENCE</scope>
    <source>
        <strain evidence="2">Volc-1</strain>
    </source>
</reference>
<protein>
    <submittedName>
        <fullName evidence="2">Uncharacterized protein</fullName>
    </submittedName>
</protein>
<dbReference type="AlphaFoldDB" id="A0A834U433"/>
<dbReference type="Proteomes" id="UP000600918">
    <property type="component" value="Unassembled WGS sequence"/>
</dbReference>
<organism evidence="2 3">
    <name type="scientific">Vespula pensylvanica</name>
    <name type="common">Western yellow jacket</name>
    <name type="synonym">Wasp</name>
    <dbReference type="NCBI Taxonomy" id="30213"/>
    <lineage>
        <taxon>Eukaryota</taxon>
        <taxon>Metazoa</taxon>
        <taxon>Ecdysozoa</taxon>
        <taxon>Arthropoda</taxon>
        <taxon>Hexapoda</taxon>
        <taxon>Insecta</taxon>
        <taxon>Pterygota</taxon>
        <taxon>Neoptera</taxon>
        <taxon>Endopterygota</taxon>
        <taxon>Hymenoptera</taxon>
        <taxon>Apocrita</taxon>
        <taxon>Aculeata</taxon>
        <taxon>Vespoidea</taxon>
        <taxon>Vespidae</taxon>
        <taxon>Vespinae</taxon>
        <taxon>Vespula</taxon>
    </lineage>
</organism>
<gene>
    <name evidence="2" type="ORF">H0235_012105</name>
</gene>
<dbReference type="EMBL" id="JACSDY010000011">
    <property type="protein sequence ID" value="KAF7415513.1"/>
    <property type="molecule type" value="Genomic_DNA"/>
</dbReference>
<evidence type="ECO:0000313" key="3">
    <source>
        <dbReference type="Proteomes" id="UP000600918"/>
    </source>
</evidence>
<keyword evidence="3" id="KW-1185">Reference proteome</keyword>